<dbReference type="Proteomes" id="UP001295423">
    <property type="component" value="Unassembled WGS sequence"/>
</dbReference>
<accession>A0AAD2GDT1</accession>
<feature type="compositionally biased region" description="Polar residues" evidence="1">
    <location>
        <begin position="54"/>
        <end position="67"/>
    </location>
</feature>
<feature type="compositionally biased region" description="Low complexity" evidence="1">
    <location>
        <begin position="27"/>
        <end position="46"/>
    </location>
</feature>
<dbReference type="AlphaFoldDB" id="A0AAD2GDT1"/>
<proteinExistence type="predicted"/>
<keyword evidence="2" id="KW-0812">Transmembrane</keyword>
<evidence type="ECO:0000313" key="3">
    <source>
        <dbReference type="EMBL" id="CAJ1970486.1"/>
    </source>
</evidence>
<gene>
    <name evidence="3" type="ORF">CYCCA115_LOCUS24502</name>
</gene>
<name>A0AAD2GDT1_9STRA</name>
<evidence type="ECO:0000256" key="1">
    <source>
        <dbReference type="SAM" id="MobiDB-lite"/>
    </source>
</evidence>
<keyword evidence="4" id="KW-1185">Reference proteome</keyword>
<evidence type="ECO:0000313" key="4">
    <source>
        <dbReference type="Proteomes" id="UP001295423"/>
    </source>
</evidence>
<protein>
    <submittedName>
        <fullName evidence="3">Uncharacterized protein</fullName>
    </submittedName>
</protein>
<sequence>MQIPCRQLCRAPQRRLKETRGIPLIGTTTTSSSSSSSSSSSENGTNDNEDNNNFKTIQAKPQESYESAYTPPSFLQEEVSKLEQMLEQRENWMKLSERSRGGRGGATPASNITLAASIMFDTDDEDDYNSVGSNQSLKEELEWAEMELGRLSINTRERQIRCEASAEGEANPQDGFHHSMSIIFDDDTASTTSANMPNLKSSPDAIARDCASFHAANDRETHASKLPDAAKEQEDDCDSSFIRRIHRTESILFVSSAIFVASLLLGAAPSKKTQSMRFKPFHAY</sequence>
<evidence type="ECO:0000256" key="2">
    <source>
        <dbReference type="SAM" id="Phobius"/>
    </source>
</evidence>
<keyword evidence="2" id="KW-1133">Transmembrane helix</keyword>
<organism evidence="3 4">
    <name type="scientific">Cylindrotheca closterium</name>
    <dbReference type="NCBI Taxonomy" id="2856"/>
    <lineage>
        <taxon>Eukaryota</taxon>
        <taxon>Sar</taxon>
        <taxon>Stramenopiles</taxon>
        <taxon>Ochrophyta</taxon>
        <taxon>Bacillariophyta</taxon>
        <taxon>Bacillariophyceae</taxon>
        <taxon>Bacillariophycidae</taxon>
        <taxon>Bacillariales</taxon>
        <taxon>Bacillariaceae</taxon>
        <taxon>Cylindrotheca</taxon>
    </lineage>
</organism>
<feature type="region of interest" description="Disordered" evidence="1">
    <location>
        <begin position="12"/>
        <end position="70"/>
    </location>
</feature>
<keyword evidence="2" id="KW-0472">Membrane</keyword>
<dbReference type="EMBL" id="CAKOGP040002524">
    <property type="protein sequence ID" value="CAJ1970486.1"/>
    <property type="molecule type" value="Genomic_DNA"/>
</dbReference>
<feature type="transmembrane region" description="Helical" evidence="2">
    <location>
        <begin position="250"/>
        <end position="268"/>
    </location>
</feature>
<reference evidence="3" key="1">
    <citation type="submission" date="2023-08" db="EMBL/GenBank/DDBJ databases">
        <authorList>
            <person name="Audoor S."/>
            <person name="Bilcke G."/>
        </authorList>
    </citation>
    <scope>NUCLEOTIDE SEQUENCE</scope>
</reference>
<comment type="caution">
    <text evidence="3">The sequence shown here is derived from an EMBL/GenBank/DDBJ whole genome shotgun (WGS) entry which is preliminary data.</text>
</comment>